<name>A0A7L7LF34_9BACT</name>
<dbReference type="PANTHER" id="PTHR30383:SF5">
    <property type="entry name" value="SGNH HYDROLASE-TYPE ESTERASE DOMAIN-CONTAINING PROTEIN"/>
    <property type="match status" value="1"/>
</dbReference>
<dbReference type="GO" id="GO:0004622">
    <property type="term" value="F:phosphatidylcholine lysophospholipase activity"/>
    <property type="evidence" value="ECO:0007669"/>
    <property type="project" value="TreeGrafter"/>
</dbReference>
<accession>A0A7L7LF34</accession>
<evidence type="ECO:0000313" key="3">
    <source>
        <dbReference type="Proteomes" id="UP000514509"/>
    </source>
</evidence>
<dbReference type="EMBL" id="CP055153">
    <property type="protein sequence ID" value="QMU31440.1"/>
    <property type="molecule type" value="Genomic_DNA"/>
</dbReference>
<evidence type="ECO:0000313" key="2">
    <source>
        <dbReference type="EMBL" id="QMU31440.1"/>
    </source>
</evidence>
<dbReference type="SUPFAM" id="SSF52266">
    <property type="entry name" value="SGNH hydrolase"/>
    <property type="match status" value="1"/>
</dbReference>
<dbReference type="Gene3D" id="3.40.50.1110">
    <property type="entry name" value="SGNH hydrolase"/>
    <property type="match status" value="1"/>
</dbReference>
<evidence type="ECO:0000259" key="1">
    <source>
        <dbReference type="Pfam" id="PF13472"/>
    </source>
</evidence>
<keyword evidence="3" id="KW-1185">Reference proteome</keyword>
<sequence length="212" mass="23681">MYPEPASPSIFAKYTYLALGDSYTIGESVTTENRWTYFLADYLRQAGVEISNPVTVARTGWTTAELQEAIRESNLTNTYNLVTLLIGVNNQYRGQSLETYRTEFRDLVNTAVKFAANQPSHVVVLSIPDWGVTPFAEDRDRNKITQEINAFNAVAKEECHLAGVVFVDITPASRKAAQDESYVASDKLHFSGKMYHEWAIITLPAAKAVFGK</sequence>
<organism evidence="2 3">
    <name type="scientific">Adhaeribacter radiodurans</name>
    <dbReference type="NCBI Taxonomy" id="2745197"/>
    <lineage>
        <taxon>Bacteria</taxon>
        <taxon>Pseudomonadati</taxon>
        <taxon>Bacteroidota</taxon>
        <taxon>Cytophagia</taxon>
        <taxon>Cytophagales</taxon>
        <taxon>Hymenobacteraceae</taxon>
        <taxon>Adhaeribacter</taxon>
    </lineage>
</organism>
<feature type="domain" description="SGNH hydrolase-type esterase" evidence="1">
    <location>
        <begin position="18"/>
        <end position="195"/>
    </location>
</feature>
<reference evidence="2 3" key="1">
    <citation type="submission" date="2020-08" db="EMBL/GenBank/DDBJ databases">
        <title>Adhaeribacter dokdonensis sp. nov., isolated from the rhizosphere of Elymus tsukushiensis, a plant native to the Dokdo Islands, Republic of Korea.</title>
        <authorList>
            <person name="Ghim S.Y."/>
        </authorList>
    </citation>
    <scope>NUCLEOTIDE SEQUENCE [LARGE SCALE GENOMIC DNA]</scope>
    <source>
        <strain evidence="2 3">KUDC8001</strain>
    </source>
</reference>
<gene>
    <name evidence="2" type="ORF">HUW48_03835</name>
</gene>
<dbReference type="Proteomes" id="UP000514509">
    <property type="component" value="Chromosome"/>
</dbReference>
<dbReference type="KEGG" id="add:HUW48_03835"/>
<dbReference type="CDD" id="cd01832">
    <property type="entry name" value="SGNH_hydrolase_like_1"/>
    <property type="match status" value="1"/>
</dbReference>
<proteinExistence type="predicted"/>
<keyword evidence="2" id="KW-0378">Hydrolase</keyword>
<dbReference type="PANTHER" id="PTHR30383">
    <property type="entry name" value="THIOESTERASE 1/PROTEASE 1/LYSOPHOSPHOLIPASE L1"/>
    <property type="match status" value="1"/>
</dbReference>
<protein>
    <submittedName>
        <fullName evidence="2">SGNH/GDSL hydrolase family protein</fullName>
    </submittedName>
</protein>
<dbReference type="InterPro" id="IPR036514">
    <property type="entry name" value="SGNH_hydro_sf"/>
</dbReference>
<dbReference type="InterPro" id="IPR051532">
    <property type="entry name" value="Ester_Hydrolysis_Enzymes"/>
</dbReference>
<dbReference type="AlphaFoldDB" id="A0A7L7LF34"/>
<dbReference type="InterPro" id="IPR013830">
    <property type="entry name" value="SGNH_hydro"/>
</dbReference>
<dbReference type="Pfam" id="PF13472">
    <property type="entry name" value="Lipase_GDSL_2"/>
    <property type="match status" value="1"/>
</dbReference>